<dbReference type="InterPro" id="IPR050570">
    <property type="entry name" value="Cell_wall_metabolism_enzyme"/>
</dbReference>
<feature type="domain" description="M23ase beta-sheet core" evidence="2">
    <location>
        <begin position="66"/>
        <end position="183"/>
    </location>
</feature>
<dbReference type="GO" id="GO:0004222">
    <property type="term" value="F:metalloendopeptidase activity"/>
    <property type="evidence" value="ECO:0007669"/>
    <property type="project" value="TreeGrafter"/>
</dbReference>
<organism evidence="3 4">
    <name type="scientific">Maritimibacter fusiformis</name>
    <dbReference type="NCBI Taxonomy" id="2603819"/>
    <lineage>
        <taxon>Bacteria</taxon>
        <taxon>Pseudomonadati</taxon>
        <taxon>Pseudomonadota</taxon>
        <taxon>Alphaproteobacteria</taxon>
        <taxon>Rhodobacterales</taxon>
        <taxon>Roseobacteraceae</taxon>
        <taxon>Maritimibacter</taxon>
    </lineage>
</organism>
<dbReference type="InterPro" id="IPR011055">
    <property type="entry name" value="Dup_hybrid_motif"/>
</dbReference>
<dbReference type="AlphaFoldDB" id="A0A5D0RG39"/>
<dbReference type="CDD" id="cd12797">
    <property type="entry name" value="M23_peptidase"/>
    <property type="match status" value="1"/>
</dbReference>
<evidence type="ECO:0000313" key="3">
    <source>
        <dbReference type="EMBL" id="TYB80472.1"/>
    </source>
</evidence>
<dbReference type="Proteomes" id="UP000322080">
    <property type="component" value="Unassembled WGS sequence"/>
</dbReference>
<accession>A0A5D0RG39</accession>
<protein>
    <submittedName>
        <fullName evidence="3">M23 family metallopeptidase</fullName>
    </submittedName>
</protein>
<keyword evidence="1" id="KW-0732">Signal</keyword>
<dbReference type="InterPro" id="IPR016047">
    <property type="entry name" value="M23ase_b-sheet_dom"/>
</dbReference>
<sequence>MTRFAAILATAALATLAAPALAREPLLGLPIACTLGEDCFIQHHVDADPGPGGADFTCGTLSYDGHGGTDFALNSLAAMAAGVDVIAAAPGVVRALRDGMPDAGLAGTPPDTLDGQECGNGVVIDHGDGWSTQYCHLSMGSVTVAVGQRVAMGRVLGQVGLSGVTEFPHLHFALRDGDREVDPFNTDGIVTCGADDGPDDDMWKDPLPYVPGGLIAVGMAQEVPAYDAIKAGTAARATMPADAAALVGWAYLFGGRAGDVVAISLQAPDGSTLVSREITLEETQAQLFRAAGRKRPEGGWTPGGWSIVVELRRGGAVLDMMSGRVTVDD</sequence>
<dbReference type="Pfam" id="PF01551">
    <property type="entry name" value="Peptidase_M23"/>
    <property type="match status" value="1"/>
</dbReference>
<dbReference type="SUPFAM" id="SSF51261">
    <property type="entry name" value="Duplicated hybrid motif"/>
    <property type="match status" value="1"/>
</dbReference>
<evidence type="ECO:0000256" key="1">
    <source>
        <dbReference type="SAM" id="SignalP"/>
    </source>
</evidence>
<dbReference type="PANTHER" id="PTHR21666">
    <property type="entry name" value="PEPTIDASE-RELATED"/>
    <property type="match status" value="1"/>
</dbReference>
<evidence type="ECO:0000259" key="2">
    <source>
        <dbReference type="Pfam" id="PF01551"/>
    </source>
</evidence>
<name>A0A5D0RG39_9RHOB</name>
<reference evidence="3 4" key="1">
    <citation type="submission" date="2019-08" db="EMBL/GenBank/DDBJ databases">
        <title>Identification of a novel species of the genus Boseongicola.</title>
        <authorList>
            <person name="Zhang X.-Q."/>
        </authorList>
    </citation>
    <scope>NUCLEOTIDE SEQUENCE [LARGE SCALE GENOMIC DNA]</scope>
    <source>
        <strain evidence="3 4">HY14</strain>
    </source>
</reference>
<feature type="chain" id="PRO_5023061777" evidence="1">
    <location>
        <begin position="23"/>
        <end position="329"/>
    </location>
</feature>
<dbReference type="PANTHER" id="PTHR21666:SF270">
    <property type="entry name" value="MUREIN HYDROLASE ACTIVATOR ENVC"/>
    <property type="match status" value="1"/>
</dbReference>
<feature type="signal peptide" evidence="1">
    <location>
        <begin position="1"/>
        <end position="22"/>
    </location>
</feature>
<dbReference type="Gene3D" id="2.70.70.10">
    <property type="entry name" value="Glucose Permease (Domain IIA)"/>
    <property type="match status" value="1"/>
</dbReference>
<dbReference type="RefSeq" id="WP_148378443.1">
    <property type="nucleotide sequence ID" value="NZ_VSIY01000013.1"/>
</dbReference>
<proteinExistence type="predicted"/>
<keyword evidence="4" id="KW-1185">Reference proteome</keyword>
<evidence type="ECO:0000313" key="4">
    <source>
        <dbReference type="Proteomes" id="UP000322080"/>
    </source>
</evidence>
<gene>
    <name evidence="3" type="ORF">FVF75_12560</name>
</gene>
<dbReference type="EMBL" id="VSIY01000013">
    <property type="protein sequence ID" value="TYB80472.1"/>
    <property type="molecule type" value="Genomic_DNA"/>
</dbReference>
<comment type="caution">
    <text evidence="3">The sequence shown here is derived from an EMBL/GenBank/DDBJ whole genome shotgun (WGS) entry which is preliminary data.</text>
</comment>